<dbReference type="Proteomes" id="UP001331761">
    <property type="component" value="Unassembled WGS sequence"/>
</dbReference>
<feature type="transmembrane region" description="Helical" evidence="7">
    <location>
        <begin position="198"/>
        <end position="220"/>
    </location>
</feature>
<keyword evidence="9" id="KW-1185">Reference proteome</keyword>
<comment type="caution">
    <text evidence="8">The sequence shown here is derived from an EMBL/GenBank/DDBJ whole genome shotgun (WGS) entry which is preliminary data.</text>
</comment>
<feature type="non-terminal residue" evidence="8">
    <location>
        <position position="1"/>
    </location>
</feature>
<dbReference type="GO" id="GO:0016020">
    <property type="term" value="C:membrane"/>
    <property type="evidence" value="ECO:0007669"/>
    <property type="project" value="UniProtKB-SubCell"/>
</dbReference>
<evidence type="ECO:0000313" key="8">
    <source>
        <dbReference type="EMBL" id="KAK5985002.1"/>
    </source>
</evidence>
<comment type="subcellular location">
    <subcellularLocation>
        <location evidence="1">Membrane</location>
        <topology evidence="1">Multi-pass membrane protein</topology>
    </subcellularLocation>
</comment>
<dbReference type="EMBL" id="WIXE01002242">
    <property type="protein sequence ID" value="KAK5985002.1"/>
    <property type="molecule type" value="Genomic_DNA"/>
</dbReference>
<dbReference type="PANTHER" id="PTHR22914:SF42">
    <property type="entry name" value="CHITIN SYNTHASE"/>
    <property type="match status" value="1"/>
</dbReference>
<keyword evidence="3" id="KW-0328">Glycosyltransferase</keyword>
<protein>
    <recommendedName>
        <fullName evidence="2">chitin synthase</fullName>
        <ecNumber evidence="2">2.4.1.16</ecNumber>
    </recommendedName>
</protein>
<feature type="transmembrane region" description="Helical" evidence="7">
    <location>
        <begin position="171"/>
        <end position="192"/>
    </location>
</feature>
<evidence type="ECO:0000256" key="2">
    <source>
        <dbReference type="ARBA" id="ARBA00012543"/>
    </source>
</evidence>
<dbReference type="PANTHER" id="PTHR22914">
    <property type="entry name" value="CHITIN SYNTHASE"/>
    <property type="match status" value="1"/>
</dbReference>
<dbReference type="Pfam" id="PF03142">
    <property type="entry name" value="Chitin_synth_2"/>
    <property type="match status" value="1"/>
</dbReference>
<dbReference type="GO" id="GO:0071944">
    <property type="term" value="C:cell periphery"/>
    <property type="evidence" value="ECO:0007669"/>
    <property type="project" value="TreeGrafter"/>
</dbReference>
<evidence type="ECO:0000256" key="4">
    <source>
        <dbReference type="ARBA" id="ARBA00022692"/>
    </source>
</evidence>
<feature type="transmembrane region" description="Helical" evidence="7">
    <location>
        <begin position="232"/>
        <end position="251"/>
    </location>
</feature>
<dbReference type="GO" id="GO:0004100">
    <property type="term" value="F:chitin synthase activity"/>
    <property type="evidence" value="ECO:0007669"/>
    <property type="project" value="UniProtKB-EC"/>
</dbReference>
<feature type="transmembrane region" description="Helical" evidence="7">
    <location>
        <begin position="134"/>
        <end position="159"/>
    </location>
</feature>
<feature type="transmembrane region" description="Helical" evidence="7">
    <location>
        <begin position="257"/>
        <end position="279"/>
    </location>
</feature>
<gene>
    <name evidence="8" type="ORF">GCK32_011468</name>
</gene>
<organism evidence="8 9">
    <name type="scientific">Trichostrongylus colubriformis</name>
    <name type="common">Black scour worm</name>
    <dbReference type="NCBI Taxonomy" id="6319"/>
    <lineage>
        <taxon>Eukaryota</taxon>
        <taxon>Metazoa</taxon>
        <taxon>Ecdysozoa</taxon>
        <taxon>Nematoda</taxon>
        <taxon>Chromadorea</taxon>
        <taxon>Rhabditida</taxon>
        <taxon>Rhabditina</taxon>
        <taxon>Rhabditomorpha</taxon>
        <taxon>Strongyloidea</taxon>
        <taxon>Trichostrongylidae</taxon>
        <taxon>Trichostrongylus</taxon>
    </lineage>
</organism>
<accession>A0AAN8G0T9</accession>
<evidence type="ECO:0000256" key="5">
    <source>
        <dbReference type="ARBA" id="ARBA00022989"/>
    </source>
</evidence>
<evidence type="ECO:0000313" key="9">
    <source>
        <dbReference type="Proteomes" id="UP001331761"/>
    </source>
</evidence>
<keyword evidence="3" id="KW-0808">Transferase</keyword>
<dbReference type="GO" id="GO:0006031">
    <property type="term" value="P:chitin biosynthetic process"/>
    <property type="evidence" value="ECO:0007669"/>
    <property type="project" value="TreeGrafter"/>
</dbReference>
<name>A0AAN8G0T9_TRICO</name>
<dbReference type="EC" id="2.4.1.16" evidence="2"/>
<feature type="transmembrane region" description="Helical" evidence="7">
    <location>
        <begin position="477"/>
        <end position="497"/>
    </location>
</feature>
<proteinExistence type="predicted"/>
<keyword evidence="4 7" id="KW-0812">Transmembrane</keyword>
<reference evidence="8 9" key="1">
    <citation type="submission" date="2019-10" db="EMBL/GenBank/DDBJ databases">
        <title>Assembly and Annotation for the nematode Trichostrongylus colubriformis.</title>
        <authorList>
            <person name="Martin J."/>
        </authorList>
    </citation>
    <scope>NUCLEOTIDE SEQUENCE [LARGE SCALE GENOMIC DNA]</scope>
    <source>
        <strain evidence="8">G859</strain>
        <tissue evidence="8">Whole worm</tissue>
    </source>
</reference>
<dbReference type="InterPro" id="IPR004835">
    <property type="entry name" value="Chitin_synth"/>
</dbReference>
<evidence type="ECO:0000256" key="1">
    <source>
        <dbReference type="ARBA" id="ARBA00004141"/>
    </source>
</evidence>
<keyword evidence="6 7" id="KW-0472">Membrane</keyword>
<dbReference type="InterPro" id="IPR029044">
    <property type="entry name" value="Nucleotide-diphossugar_trans"/>
</dbReference>
<keyword evidence="5 7" id="KW-1133">Transmembrane helix</keyword>
<evidence type="ECO:0000256" key="6">
    <source>
        <dbReference type="ARBA" id="ARBA00023136"/>
    </source>
</evidence>
<dbReference type="SUPFAM" id="SSF53448">
    <property type="entry name" value="Nucleotide-diphospho-sugar transferases"/>
    <property type="match status" value="1"/>
</dbReference>
<evidence type="ECO:0000256" key="7">
    <source>
        <dbReference type="SAM" id="Phobius"/>
    </source>
</evidence>
<dbReference type="AlphaFoldDB" id="A0AAN8G0T9"/>
<sequence length="541" mass="61664">VWYQKFEYAIGHWLQKATEHMIGCVMCSPGCFSLFRSYALMDDNVTRKYASKSEQPLDYIQYDQGEDRWLCTLLLQRGYRVEYCAASDALTFAPEGFNEFFNQRRRWIPSTIANIIDLLKDYKNVIRVNESISIWYIIYQIVMLVSSILGPGTIFLMVVGAISISFNIDTMWSLLIVSVPVVIFCIVCLVAKPEKQLLFAQIVGALFAMLMTAVFVGTSLQIQKDGILSPHSLFLFSVIASFLTAAILHPLEFTCIIPGILYFLAIPCMYMLLPIYSICNLNTVSWGTREDPRPQEKNDLAKPHHKGHHVDLMNDDADAAVDGDWSIGCGSACRLLCCLKPDQLESSPQIWRINEKLNEINKKLERIERKQPPGLARRASIISAGGLVMENAVEIETEDQGEDDPELQLPKRSGIKLVRHRSWLHDKALRRAEQEVIDSEEEHFWMDVIEKYLSPITVDPKEQERVRAALFELRNKVVSSFFMVNIVFIIVILVLQLQKDCLHIEWPIGPKYNHTVRPCHGDTKEVVGKAVVREKGIVLIL</sequence>
<evidence type="ECO:0000256" key="3">
    <source>
        <dbReference type="ARBA" id="ARBA00022676"/>
    </source>
</evidence>